<dbReference type="AlphaFoldDB" id="A6N6W2"/>
<feature type="non-terminal residue" evidence="1">
    <location>
        <position position="1"/>
    </location>
</feature>
<evidence type="ECO:0000313" key="1">
    <source>
        <dbReference type="EMBL" id="ABR21030.1"/>
    </source>
</evidence>
<accession>A6N6W2</accession>
<proteinExistence type="evidence at transcript level"/>
<dbReference type="EMBL" id="EF614300">
    <property type="protein sequence ID" value="ABR21030.1"/>
    <property type="molecule type" value="mRNA"/>
</dbReference>
<sequence>FSQRWGGGHYRYYDFSSLRNELEANGFQILEMKGILLKPLPNEMMSTFDESYCDALFYLGDELPEYCAEIYCCCKKAR</sequence>
<protein>
    <recommendedName>
        <fullName evidence="2">Methyltransferase type 11</fullName>
    </recommendedName>
</protein>
<dbReference type="InterPro" id="IPR029063">
    <property type="entry name" value="SAM-dependent_MTases_sf"/>
</dbReference>
<organism evidence="1">
    <name type="scientific">Rhodothermus sp. XMH10</name>
    <dbReference type="NCBI Taxonomy" id="359112"/>
    <lineage>
        <taxon>Bacteria</taxon>
        <taxon>Pseudomonadati</taxon>
        <taxon>Rhodothermota</taxon>
        <taxon>Rhodothermia</taxon>
        <taxon>Rhodothermales</taxon>
        <taxon>Rhodothermaceae</taxon>
        <taxon>Rhodothermus</taxon>
    </lineage>
</organism>
<evidence type="ECO:0008006" key="2">
    <source>
        <dbReference type="Google" id="ProtNLM"/>
    </source>
</evidence>
<dbReference type="Gene3D" id="3.40.50.150">
    <property type="entry name" value="Vaccinia Virus protein VP39"/>
    <property type="match status" value="1"/>
</dbReference>
<dbReference type="SUPFAM" id="SSF53335">
    <property type="entry name" value="S-adenosyl-L-methionine-dependent methyltransferases"/>
    <property type="match status" value="1"/>
</dbReference>
<reference evidence="1" key="1">
    <citation type="journal article" date="2007" name="Curr. Microbiol.">
        <title>Identification of differentially expressed genes from Rhodothermus sp. XMH10 in response to low temperature using random arbitrarily primed PCR.</title>
        <authorList>
            <person name="Ruan L."/>
            <person name="Luo T."/>
            <person name="Li F."/>
            <person name="Xu X."/>
        </authorList>
    </citation>
    <scope>NUCLEOTIDE SEQUENCE</scope>
    <source>
        <strain evidence="1">XMH10</strain>
    </source>
</reference>
<name>A6N6W2_9BACT</name>